<dbReference type="GO" id="GO:0008270">
    <property type="term" value="F:zinc ion binding"/>
    <property type="evidence" value="ECO:0007669"/>
    <property type="project" value="UniProtKB-KW"/>
</dbReference>
<dbReference type="PROSITE" id="PS50103">
    <property type="entry name" value="ZF_C3H1"/>
    <property type="match status" value="2"/>
</dbReference>
<dbReference type="PRINTS" id="PR01848">
    <property type="entry name" value="U2AUXFACTOR"/>
</dbReference>
<feature type="zinc finger region" description="C3H1-type" evidence="5">
    <location>
        <begin position="4"/>
        <end position="32"/>
    </location>
</feature>
<dbReference type="SUPFAM" id="SSF54928">
    <property type="entry name" value="RNA-binding domain, RBD"/>
    <property type="match status" value="1"/>
</dbReference>
<evidence type="ECO:0000256" key="5">
    <source>
        <dbReference type="PROSITE-ProRule" id="PRU00723"/>
    </source>
</evidence>
<dbReference type="Gene3D" id="3.30.70.330">
    <property type="match status" value="1"/>
</dbReference>
<evidence type="ECO:0000256" key="2">
    <source>
        <dbReference type="ARBA" id="ARBA00022737"/>
    </source>
</evidence>
<feature type="domain" description="C3H1-type" evidence="6">
    <location>
        <begin position="4"/>
        <end position="32"/>
    </location>
</feature>
<dbReference type="SMART" id="SM00356">
    <property type="entry name" value="ZnF_C3H1"/>
    <property type="match status" value="2"/>
</dbReference>
<dbReference type="CDD" id="cd12287">
    <property type="entry name" value="RRM_U2AF35_like"/>
    <property type="match status" value="1"/>
</dbReference>
<feature type="domain" description="C3H1-type" evidence="6">
    <location>
        <begin position="137"/>
        <end position="164"/>
    </location>
</feature>
<dbReference type="InterPro" id="IPR012677">
    <property type="entry name" value="Nucleotide-bd_a/b_plait_sf"/>
</dbReference>
<dbReference type="InterPro" id="IPR000571">
    <property type="entry name" value="Znf_CCCH"/>
</dbReference>
<dbReference type="GO" id="GO:0089701">
    <property type="term" value="C:U2AF complex"/>
    <property type="evidence" value="ECO:0007669"/>
    <property type="project" value="InterPro"/>
</dbReference>
<dbReference type="InterPro" id="IPR036855">
    <property type="entry name" value="Znf_CCCH_sf"/>
</dbReference>
<sequence length="193" mass="22609">MSHNRSKVNCTFYEKIGACRHGEKCSRKHIKPRTSKTIMCPNLYQNPELNDALKSKLKKEQIDDLFNKFYEDLFIECSLLGAQVEDIVVCENANDHLNGNVYIKFATESSTDKILQNFNTRWYNDRPVYCELSPVRNFNQSVCKQHFMGKCDRGDMCNFMHSKRPSEGLFEGLYLSQAKYLMSQGKWVDKRRH</sequence>
<keyword evidence="2" id="KW-0677">Repeat</keyword>
<proteinExistence type="predicted"/>
<dbReference type="GO" id="GO:0000398">
    <property type="term" value="P:mRNA splicing, via spliceosome"/>
    <property type="evidence" value="ECO:0007669"/>
    <property type="project" value="InterPro"/>
</dbReference>
<dbReference type="GeneID" id="90074561"/>
<reference evidence="7 8" key="1">
    <citation type="journal article" date="2023" name="Elife">
        <title>Identification of key yeast species and microbe-microbe interactions impacting larval growth of Drosophila in the wild.</title>
        <authorList>
            <person name="Mure A."/>
            <person name="Sugiura Y."/>
            <person name="Maeda R."/>
            <person name="Honda K."/>
            <person name="Sakurai N."/>
            <person name="Takahashi Y."/>
            <person name="Watada M."/>
            <person name="Katoh T."/>
            <person name="Gotoh A."/>
            <person name="Gotoh Y."/>
            <person name="Taniguchi I."/>
            <person name="Nakamura K."/>
            <person name="Hayashi T."/>
            <person name="Katayama T."/>
            <person name="Uemura T."/>
            <person name="Hattori Y."/>
        </authorList>
    </citation>
    <scope>NUCLEOTIDE SEQUENCE [LARGE SCALE GENOMIC DNA]</scope>
    <source>
        <strain evidence="7 8">SC-9</strain>
    </source>
</reference>
<dbReference type="Proteomes" id="UP001360560">
    <property type="component" value="Unassembled WGS sequence"/>
</dbReference>
<keyword evidence="4 5" id="KW-0862">Zinc</keyword>
<dbReference type="GO" id="GO:0003723">
    <property type="term" value="F:RNA binding"/>
    <property type="evidence" value="ECO:0007669"/>
    <property type="project" value="InterPro"/>
</dbReference>
<evidence type="ECO:0000259" key="6">
    <source>
        <dbReference type="PROSITE" id="PS50103"/>
    </source>
</evidence>
<dbReference type="SUPFAM" id="SSF90229">
    <property type="entry name" value="CCCH zinc finger"/>
    <property type="match status" value="1"/>
</dbReference>
<evidence type="ECO:0000313" key="7">
    <source>
        <dbReference type="EMBL" id="GMM36586.1"/>
    </source>
</evidence>
<dbReference type="Pfam" id="PF00642">
    <property type="entry name" value="zf-CCCH"/>
    <property type="match status" value="2"/>
</dbReference>
<evidence type="ECO:0000256" key="1">
    <source>
        <dbReference type="ARBA" id="ARBA00022723"/>
    </source>
</evidence>
<dbReference type="EMBL" id="BTFZ01000011">
    <property type="protein sequence ID" value="GMM36586.1"/>
    <property type="molecule type" value="Genomic_DNA"/>
</dbReference>
<evidence type="ECO:0000313" key="8">
    <source>
        <dbReference type="Proteomes" id="UP001360560"/>
    </source>
</evidence>
<keyword evidence="8" id="KW-1185">Reference proteome</keyword>
<dbReference type="RefSeq" id="XP_064853582.1">
    <property type="nucleotide sequence ID" value="XM_064997510.1"/>
</dbReference>
<dbReference type="AlphaFoldDB" id="A0AAV5QPT4"/>
<dbReference type="Gene3D" id="4.10.1000.10">
    <property type="entry name" value="Zinc finger, CCCH-type"/>
    <property type="match status" value="1"/>
</dbReference>
<dbReference type="PANTHER" id="PTHR12620">
    <property type="entry name" value="U2 SNRNP AUXILIARY FACTOR, SMALL SUBUNIT"/>
    <property type="match status" value="1"/>
</dbReference>
<organism evidence="7 8">
    <name type="scientific">Saccharomycopsis crataegensis</name>
    <dbReference type="NCBI Taxonomy" id="43959"/>
    <lineage>
        <taxon>Eukaryota</taxon>
        <taxon>Fungi</taxon>
        <taxon>Dikarya</taxon>
        <taxon>Ascomycota</taxon>
        <taxon>Saccharomycotina</taxon>
        <taxon>Saccharomycetes</taxon>
        <taxon>Saccharomycopsidaceae</taxon>
        <taxon>Saccharomycopsis</taxon>
    </lineage>
</organism>
<evidence type="ECO:0000256" key="3">
    <source>
        <dbReference type="ARBA" id="ARBA00022771"/>
    </source>
</evidence>
<keyword evidence="1 5" id="KW-0479">Metal-binding</keyword>
<protein>
    <recommendedName>
        <fullName evidence="6">C3H1-type domain-containing protein</fullName>
    </recommendedName>
</protein>
<evidence type="ECO:0000256" key="4">
    <source>
        <dbReference type="ARBA" id="ARBA00022833"/>
    </source>
</evidence>
<feature type="zinc finger region" description="C3H1-type" evidence="5">
    <location>
        <begin position="137"/>
        <end position="164"/>
    </location>
</feature>
<accession>A0AAV5QPT4</accession>
<keyword evidence="3 5" id="KW-0863">Zinc-finger</keyword>
<name>A0AAV5QPT4_9ASCO</name>
<dbReference type="InterPro" id="IPR035979">
    <property type="entry name" value="RBD_domain_sf"/>
</dbReference>
<dbReference type="InterPro" id="IPR009145">
    <property type="entry name" value="U2AF_small"/>
</dbReference>
<gene>
    <name evidence="7" type="ORF">DASC09_039110</name>
</gene>
<comment type="caution">
    <text evidence="7">The sequence shown here is derived from an EMBL/GenBank/DDBJ whole genome shotgun (WGS) entry which is preliminary data.</text>
</comment>